<dbReference type="AlphaFoldDB" id="A0A3S0WLW0"/>
<dbReference type="InterPro" id="IPR050832">
    <property type="entry name" value="Bact_Acetyltransf"/>
</dbReference>
<evidence type="ECO:0000259" key="3">
    <source>
        <dbReference type="PROSITE" id="PS51186"/>
    </source>
</evidence>
<keyword evidence="1 4" id="KW-0808">Transferase</keyword>
<dbReference type="OrthoDB" id="7301318at2"/>
<gene>
    <name evidence="4" type="ORF">EJ913_13635</name>
</gene>
<organism evidence="4 5">
    <name type="scientific">Azospirillum doebereinerae</name>
    <dbReference type="NCBI Taxonomy" id="92933"/>
    <lineage>
        <taxon>Bacteria</taxon>
        <taxon>Pseudomonadati</taxon>
        <taxon>Pseudomonadota</taxon>
        <taxon>Alphaproteobacteria</taxon>
        <taxon>Rhodospirillales</taxon>
        <taxon>Azospirillaceae</taxon>
        <taxon>Azospirillum</taxon>
    </lineage>
</organism>
<dbReference type="GO" id="GO:0016747">
    <property type="term" value="F:acyltransferase activity, transferring groups other than amino-acyl groups"/>
    <property type="evidence" value="ECO:0007669"/>
    <property type="project" value="InterPro"/>
</dbReference>
<evidence type="ECO:0000313" key="4">
    <source>
        <dbReference type="EMBL" id="RUQ70798.1"/>
    </source>
</evidence>
<keyword evidence="5" id="KW-1185">Reference proteome</keyword>
<dbReference type="Pfam" id="PF00583">
    <property type="entry name" value="Acetyltransf_1"/>
    <property type="match status" value="1"/>
</dbReference>
<dbReference type="InterPro" id="IPR016181">
    <property type="entry name" value="Acyl_CoA_acyltransferase"/>
</dbReference>
<dbReference type="SUPFAM" id="SSF55729">
    <property type="entry name" value="Acyl-CoA N-acyltransferases (Nat)"/>
    <property type="match status" value="1"/>
</dbReference>
<reference evidence="4 5" key="1">
    <citation type="submission" date="2018-12" db="EMBL/GenBank/DDBJ databases">
        <authorList>
            <person name="Yang Y."/>
        </authorList>
    </citation>
    <scope>NUCLEOTIDE SEQUENCE [LARGE SCALE GENOMIC DNA]</scope>
    <source>
        <strain evidence="4 5">GSF71</strain>
    </source>
</reference>
<comment type="caution">
    <text evidence="4">The sequence shown here is derived from an EMBL/GenBank/DDBJ whole genome shotgun (WGS) entry which is preliminary data.</text>
</comment>
<proteinExistence type="predicted"/>
<evidence type="ECO:0000256" key="1">
    <source>
        <dbReference type="ARBA" id="ARBA00022679"/>
    </source>
</evidence>
<evidence type="ECO:0000256" key="2">
    <source>
        <dbReference type="ARBA" id="ARBA00023315"/>
    </source>
</evidence>
<dbReference type="Gene3D" id="3.40.630.30">
    <property type="match status" value="1"/>
</dbReference>
<dbReference type="EMBL" id="RZIJ01000009">
    <property type="protein sequence ID" value="RUQ70798.1"/>
    <property type="molecule type" value="Genomic_DNA"/>
</dbReference>
<dbReference type="CDD" id="cd04301">
    <property type="entry name" value="NAT_SF"/>
    <property type="match status" value="1"/>
</dbReference>
<dbReference type="PANTHER" id="PTHR43877">
    <property type="entry name" value="AMINOALKYLPHOSPHONATE N-ACETYLTRANSFERASE-RELATED-RELATED"/>
    <property type="match status" value="1"/>
</dbReference>
<keyword evidence="2" id="KW-0012">Acyltransferase</keyword>
<dbReference type="RefSeq" id="WP_126998686.1">
    <property type="nucleotide sequence ID" value="NZ_JBNPXW010000008.1"/>
</dbReference>
<protein>
    <submittedName>
        <fullName evidence="4">GNAT family N-acetyltransferase</fullName>
    </submittedName>
</protein>
<name>A0A3S0WLW0_9PROT</name>
<dbReference type="Proteomes" id="UP000280346">
    <property type="component" value="Unassembled WGS sequence"/>
</dbReference>
<dbReference type="InterPro" id="IPR000182">
    <property type="entry name" value="GNAT_dom"/>
</dbReference>
<dbReference type="PROSITE" id="PS51186">
    <property type="entry name" value="GNAT"/>
    <property type="match status" value="1"/>
</dbReference>
<evidence type="ECO:0000313" key="5">
    <source>
        <dbReference type="Proteomes" id="UP000280346"/>
    </source>
</evidence>
<feature type="domain" description="N-acetyltransferase" evidence="3">
    <location>
        <begin position="6"/>
        <end position="197"/>
    </location>
</feature>
<sequence length="199" mass="21596">MSDDGIMIRPAQADDALDLARLIDIAGGGVYEFLLDGLVPGLTAREMLAPGLAGGTGSLSHRQSGLAEIGGRVVGVAHGYPVDWIRTEDYSGLPPDRVAHLAPFTATHDWGSYFLSALAVDPVFRRRGIAGRLLNWFYERARTGGFDRVTLHVWADNQPAQRLYAGEGFVEAGRAAIPWHARLPHEGGSILLRRSVDRD</sequence>
<accession>A0A3S0WLW0</accession>